<comment type="caution">
    <text evidence="2">The sequence shown here is derived from an EMBL/GenBank/DDBJ whole genome shotgun (WGS) entry which is preliminary data.</text>
</comment>
<dbReference type="Gene3D" id="1.20.1270.210">
    <property type="match status" value="1"/>
</dbReference>
<name>A0A1A9RLA8_EIKCO</name>
<organism evidence="2 3">
    <name type="scientific">Eikenella corrodens</name>
    <dbReference type="NCBI Taxonomy" id="539"/>
    <lineage>
        <taxon>Bacteria</taxon>
        <taxon>Pseudomonadati</taxon>
        <taxon>Pseudomonadota</taxon>
        <taxon>Betaproteobacteria</taxon>
        <taxon>Neisseriales</taxon>
        <taxon>Neisseriaceae</taxon>
        <taxon>Eikenella</taxon>
    </lineage>
</organism>
<sequence>MRLFKWFSGSQKAEPQAAGANPAPASGIVPGTPAYAWLTGGAAGYGKPLSETAALSQGTVYACVGLLSGALASMPLHLYRHTDTGRERVRNDLWRILNEQMQTRWTAALGWEFAMQSLLLHGDAFFRIDRASLYSNRIVGLTPLHPLTVEVRKQDGRLLYLYNDDGQILVYDQDDVLHVPGLGFDGKRGMSQISYVLRQPVNIATDAGNQAGAFLGDGMRPDLVLQSPAGTKLGSEQIDLVRQQWRARYNGVSNSGAPVILTGGMDLKQITMTAVDAQLLETRKLQAHEIAQIFGVPPHMIGMTEKTTSWGSGIEQMSLGFVKYTMQRHLVKFEQEINRKCNVGNGLFCEFNTKGIERGDLKSRNESYRIALGRAGEPGWMTVNEVRRAENLPPLEGGDVLFRGNQDEAEPDAAAGT</sequence>
<dbReference type="Pfam" id="PF04860">
    <property type="entry name" value="Phage_portal"/>
    <property type="match status" value="1"/>
</dbReference>
<evidence type="ECO:0000313" key="3">
    <source>
        <dbReference type="Proteomes" id="UP000078103"/>
    </source>
</evidence>
<feature type="region of interest" description="Disordered" evidence="1">
    <location>
        <begin position="397"/>
        <end position="417"/>
    </location>
</feature>
<dbReference type="AlphaFoldDB" id="A0A1A9RLA8"/>
<dbReference type="EMBL" id="LXSH01000028">
    <property type="protein sequence ID" value="OAM20355.1"/>
    <property type="molecule type" value="Genomic_DNA"/>
</dbReference>
<protein>
    <submittedName>
        <fullName evidence="2">Phage portal protein</fullName>
    </submittedName>
</protein>
<proteinExistence type="predicted"/>
<accession>A0A1A9RLA8</accession>
<evidence type="ECO:0000256" key="1">
    <source>
        <dbReference type="SAM" id="MobiDB-lite"/>
    </source>
</evidence>
<dbReference type="InterPro" id="IPR006944">
    <property type="entry name" value="Phage/GTA_portal"/>
</dbReference>
<evidence type="ECO:0000313" key="2">
    <source>
        <dbReference type="EMBL" id="OAM20355.1"/>
    </source>
</evidence>
<dbReference type="NCBIfam" id="TIGR01537">
    <property type="entry name" value="portal_HK97"/>
    <property type="match status" value="1"/>
</dbReference>
<dbReference type="Gene3D" id="3.30.1120.70">
    <property type="match status" value="1"/>
</dbReference>
<gene>
    <name evidence="2" type="ORF">A7P89_10675</name>
</gene>
<dbReference type="RefSeq" id="WP_064106478.1">
    <property type="nucleotide sequence ID" value="NZ_LXSH01000028.1"/>
</dbReference>
<dbReference type="Proteomes" id="UP000078103">
    <property type="component" value="Unassembled WGS sequence"/>
</dbReference>
<dbReference type="Gene3D" id="3.40.140.120">
    <property type="match status" value="1"/>
</dbReference>
<dbReference type="InterPro" id="IPR006427">
    <property type="entry name" value="Portal_HK97"/>
</dbReference>
<reference evidence="3" key="1">
    <citation type="submission" date="2016-05" db="EMBL/GenBank/DDBJ databases">
        <title>Draft genome of Corynebacterium afermentans subsp. afermentans LCDC 88199T.</title>
        <authorList>
            <person name="Bernier A.-M."/>
            <person name="Bernard K."/>
        </authorList>
    </citation>
    <scope>NUCLEOTIDE SEQUENCE [LARGE SCALE GENOMIC DNA]</scope>
    <source>
        <strain evidence="3">NML120819</strain>
    </source>
</reference>